<dbReference type="InterPro" id="IPR015813">
    <property type="entry name" value="Pyrv/PenolPyrv_kinase-like_dom"/>
</dbReference>
<evidence type="ECO:0000313" key="14">
    <source>
        <dbReference type="EMBL" id="EXB95029.1"/>
    </source>
</evidence>
<comment type="similarity">
    <text evidence="3">Belongs to the pyruvate kinase family.</text>
</comment>
<dbReference type="OrthoDB" id="1881597at2759"/>
<dbReference type="GO" id="GO:0016301">
    <property type="term" value="F:kinase activity"/>
    <property type="evidence" value="ECO:0007669"/>
    <property type="project" value="UniProtKB-KW"/>
</dbReference>
<dbReference type="InterPro" id="IPR011037">
    <property type="entry name" value="Pyrv_Knase-like_insert_dom_sf"/>
</dbReference>
<keyword evidence="7" id="KW-0547">Nucleotide-binding</keyword>
<evidence type="ECO:0000313" key="15">
    <source>
        <dbReference type="Proteomes" id="UP000030645"/>
    </source>
</evidence>
<dbReference type="InterPro" id="IPR015806">
    <property type="entry name" value="Pyrv_Knase_insert_dom_sf"/>
</dbReference>
<reference evidence="15" key="1">
    <citation type="submission" date="2013-01" db="EMBL/GenBank/DDBJ databases">
        <title>Draft Genome Sequence of a Mulberry Tree, Morus notabilis C.K. Schneid.</title>
        <authorList>
            <person name="He N."/>
            <person name="Zhao S."/>
        </authorList>
    </citation>
    <scope>NUCLEOTIDE SEQUENCE</scope>
</reference>
<evidence type="ECO:0000256" key="7">
    <source>
        <dbReference type="ARBA" id="ARBA00022741"/>
    </source>
</evidence>
<keyword evidence="8 14" id="KW-0418">Kinase</keyword>
<evidence type="ECO:0000256" key="2">
    <source>
        <dbReference type="ARBA" id="ARBA00004997"/>
    </source>
</evidence>
<name>W9RVZ6_9ROSA</name>
<dbReference type="UniPathway" id="UPA00109">
    <property type="reaction ID" value="UER00188"/>
</dbReference>
<dbReference type="PANTHER" id="PTHR11817">
    <property type="entry name" value="PYRUVATE KINASE"/>
    <property type="match status" value="1"/>
</dbReference>
<dbReference type="Proteomes" id="UP000030645">
    <property type="component" value="Unassembled WGS sequence"/>
</dbReference>
<dbReference type="KEGG" id="mnt:21386264"/>
<keyword evidence="15" id="KW-1185">Reference proteome</keyword>
<organism evidence="14 15">
    <name type="scientific">Morus notabilis</name>
    <dbReference type="NCBI Taxonomy" id="981085"/>
    <lineage>
        <taxon>Eukaryota</taxon>
        <taxon>Viridiplantae</taxon>
        <taxon>Streptophyta</taxon>
        <taxon>Embryophyta</taxon>
        <taxon>Tracheophyta</taxon>
        <taxon>Spermatophyta</taxon>
        <taxon>Magnoliopsida</taxon>
        <taxon>eudicotyledons</taxon>
        <taxon>Gunneridae</taxon>
        <taxon>Pentapetalae</taxon>
        <taxon>rosids</taxon>
        <taxon>fabids</taxon>
        <taxon>Rosales</taxon>
        <taxon>Moraceae</taxon>
        <taxon>Moreae</taxon>
        <taxon>Morus</taxon>
    </lineage>
</organism>
<protein>
    <recommendedName>
        <fullName evidence="4">pyruvate kinase</fullName>
        <ecNumber evidence="4">2.7.1.40</ecNumber>
    </recommendedName>
</protein>
<accession>W9RVZ6</accession>
<dbReference type="EMBL" id="KE345185">
    <property type="protein sequence ID" value="EXB95029.1"/>
    <property type="molecule type" value="Genomic_DNA"/>
</dbReference>
<feature type="domain" description="Pyruvate kinase barrel" evidence="13">
    <location>
        <begin position="271"/>
        <end position="356"/>
    </location>
</feature>
<dbReference type="EC" id="2.7.1.40" evidence="4"/>
<evidence type="ECO:0000256" key="6">
    <source>
        <dbReference type="ARBA" id="ARBA00022723"/>
    </source>
</evidence>
<dbReference type="STRING" id="981085.W9RVZ6"/>
<dbReference type="GO" id="GO:0030955">
    <property type="term" value="F:potassium ion binding"/>
    <property type="evidence" value="ECO:0007669"/>
    <property type="project" value="InterPro"/>
</dbReference>
<comment type="cofactor">
    <cofactor evidence="1">
        <name>K(+)</name>
        <dbReference type="ChEBI" id="CHEBI:29103"/>
    </cofactor>
</comment>
<evidence type="ECO:0000256" key="12">
    <source>
        <dbReference type="ARBA" id="ARBA00023317"/>
    </source>
</evidence>
<evidence type="ECO:0000256" key="5">
    <source>
        <dbReference type="ARBA" id="ARBA00022679"/>
    </source>
</evidence>
<evidence type="ECO:0000256" key="1">
    <source>
        <dbReference type="ARBA" id="ARBA00001958"/>
    </source>
</evidence>
<dbReference type="AlphaFoldDB" id="W9RVZ6"/>
<dbReference type="InterPro" id="IPR015793">
    <property type="entry name" value="Pyrv_Knase_brl"/>
</dbReference>
<gene>
    <name evidence="14" type="ORF">L484_002703</name>
</gene>
<keyword evidence="6" id="KW-0479">Metal-binding</keyword>
<evidence type="ECO:0000256" key="8">
    <source>
        <dbReference type="ARBA" id="ARBA00022777"/>
    </source>
</evidence>
<comment type="pathway">
    <text evidence="2">Carbohydrate degradation; glycolysis; pyruvate from D-glyceraldehyde 3-phosphate: step 5/5.</text>
</comment>
<dbReference type="GO" id="GO:0000287">
    <property type="term" value="F:magnesium ion binding"/>
    <property type="evidence" value="ECO:0007669"/>
    <property type="project" value="InterPro"/>
</dbReference>
<evidence type="ECO:0000259" key="13">
    <source>
        <dbReference type="Pfam" id="PF00224"/>
    </source>
</evidence>
<evidence type="ECO:0000256" key="4">
    <source>
        <dbReference type="ARBA" id="ARBA00012142"/>
    </source>
</evidence>
<keyword evidence="9" id="KW-0067">ATP-binding</keyword>
<dbReference type="InterPro" id="IPR040442">
    <property type="entry name" value="Pyrv_kinase-like_dom_sf"/>
</dbReference>
<keyword evidence="11" id="KW-0324">Glycolysis</keyword>
<proteinExistence type="inferred from homology"/>
<evidence type="ECO:0000256" key="10">
    <source>
        <dbReference type="ARBA" id="ARBA00022842"/>
    </source>
</evidence>
<dbReference type="GO" id="GO:0004743">
    <property type="term" value="F:pyruvate kinase activity"/>
    <property type="evidence" value="ECO:0007669"/>
    <property type="project" value="UniProtKB-EC"/>
</dbReference>
<evidence type="ECO:0000256" key="3">
    <source>
        <dbReference type="ARBA" id="ARBA00008663"/>
    </source>
</evidence>
<dbReference type="Pfam" id="PF00224">
    <property type="entry name" value="PK"/>
    <property type="match status" value="2"/>
</dbReference>
<dbReference type="SUPFAM" id="SSF50800">
    <property type="entry name" value="PK beta-barrel domain-like"/>
    <property type="match status" value="1"/>
</dbReference>
<keyword evidence="12 14" id="KW-0670">Pyruvate</keyword>
<keyword evidence="10" id="KW-0460">Magnesium</keyword>
<dbReference type="SUPFAM" id="SSF51621">
    <property type="entry name" value="Phosphoenolpyruvate/pyruvate domain"/>
    <property type="match status" value="1"/>
</dbReference>
<evidence type="ECO:0000256" key="9">
    <source>
        <dbReference type="ARBA" id="ARBA00022840"/>
    </source>
</evidence>
<evidence type="ECO:0000256" key="11">
    <source>
        <dbReference type="ARBA" id="ARBA00023152"/>
    </source>
</evidence>
<keyword evidence="5" id="KW-0808">Transferase</keyword>
<sequence>MMQNAISACVVANSRELGNQATLSADQLGFDSFSRRANFTHLPCALCTKQAVGVVQFLAVRRSKLKPRTLASALPNRDGEPKASFLHSSADGQPLLALGNNKSCKDADAEEDPSARYSRSDFSVNANHMVNRGELLDKLKAVHLHVLASEQWNASQIKLCHRNYLVSATNLIHYLALKCLDIEQVKEDFSSIGLLSWEIIDSCVMASLSAGIQLLEELSPNSLNARENISGNCTEKRLENQRNEKFAVHLMRKKAYSNRELLMGPLQDGKTSHVMVTVGKEATENEMLITDLIDTGASIIRINCAHGDPSVWSEIIRRVKRSSQMLEKPCQILMDLGGPKLRTAGLKPGPHVMKISPERNASGNVIFPAQVWLSHKGAGPPPNHVSPDAVVVLSNPDFLCDTEVGDTVRFKDARRTKRILKIVGKFHVFGGIGFIAECSRTSYIESGTQLYIKGKKGRFRFAHAVDVPAVEPSIRLRVGDSLVISRDSSCSRIDLPEAIRGTHRITCSSGLLFDSVKPGEPIAFDDGKIWGIIQGTSISEIIVSITHANPRGTKLRPEKSINIPESNIQFQGLTSKDLMDLEFVSTHADMVGFSFVRDVNDITMLCLELEKRKLWNLGIILKIETRSGFENLPQMLLEAMKLPNPLGVMIARGDLAVECGWERIAAIQEVILSICSAAHVPVIWATQVLESFVKSGVPSRAEITDVANGRRASCIMLNKGKHLVEAVSFLDSILRNYSTKMRAQAKLKPLPLTGRPF</sequence>
<dbReference type="eggNOG" id="KOG2323">
    <property type="taxonomic scope" value="Eukaryota"/>
</dbReference>
<dbReference type="Gene3D" id="2.40.33.10">
    <property type="entry name" value="PK beta-barrel domain-like"/>
    <property type="match status" value="1"/>
</dbReference>
<feature type="domain" description="Pyruvate kinase barrel" evidence="13">
    <location>
        <begin position="474"/>
        <end position="718"/>
    </location>
</feature>
<dbReference type="FunFam" id="3.20.20.60:FF:000051">
    <property type="entry name" value="Pyruvate kinase family protein"/>
    <property type="match status" value="1"/>
</dbReference>
<dbReference type="Gene3D" id="3.20.20.60">
    <property type="entry name" value="Phosphoenolpyruvate-binding domains"/>
    <property type="match status" value="2"/>
</dbReference>
<dbReference type="GO" id="GO:0005524">
    <property type="term" value="F:ATP binding"/>
    <property type="evidence" value="ECO:0007669"/>
    <property type="project" value="UniProtKB-KW"/>
</dbReference>
<dbReference type="InterPro" id="IPR001697">
    <property type="entry name" value="Pyr_Knase"/>
</dbReference>